<reference evidence="9" key="2">
    <citation type="journal article" date="2021" name="Genome Biol. Evol.">
        <title>Developing a high-quality reference genome for a parasitic bivalve with doubly uniparental inheritance (Bivalvia: Unionida).</title>
        <authorList>
            <person name="Smith C.H."/>
        </authorList>
    </citation>
    <scope>NUCLEOTIDE SEQUENCE</scope>
    <source>
        <strain evidence="9">CHS0354</strain>
        <tissue evidence="9">Mantle</tissue>
    </source>
</reference>
<name>A0AAE0W3I9_9BIVA</name>
<comment type="caution">
    <text evidence="9">The sequence shown here is derived from an EMBL/GenBank/DDBJ whole genome shotgun (WGS) entry which is preliminary data.</text>
</comment>
<proteinExistence type="predicted"/>
<dbReference type="PANTHER" id="PTHR25462">
    <property type="entry name" value="BONUS, ISOFORM C-RELATED"/>
    <property type="match status" value="1"/>
</dbReference>
<feature type="domain" description="B box-type" evidence="8">
    <location>
        <begin position="172"/>
        <end position="221"/>
    </location>
</feature>
<dbReference type="Gene3D" id="3.30.160.60">
    <property type="entry name" value="Classic Zinc Finger"/>
    <property type="match status" value="1"/>
</dbReference>
<dbReference type="Gene3D" id="2.120.10.30">
    <property type="entry name" value="TolB, C-terminal domain"/>
    <property type="match status" value="1"/>
</dbReference>
<feature type="domain" description="RING-type" evidence="7">
    <location>
        <begin position="27"/>
        <end position="74"/>
    </location>
</feature>
<dbReference type="PANTHER" id="PTHR25462:SF305">
    <property type="entry name" value="RING-TYPE DOMAIN-CONTAINING PROTEIN"/>
    <property type="match status" value="1"/>
</dbReference>
<dbReference type="SUPFAM" id="SSF57845">
    <property type="entry name" value="B-box zinc-binding domain"/>
    <property type="match status" value="1"/>
</dbReference>
<dbReference type="Pfam" id="PF00643">
    <property type="entry name" value="zf-B_box"/>
    <property type="match status" value="1"/>
</dbReference>
<dbReference type="InterPro" id="IPR001841">
    <property type="entry name" value="Znf_RING"/>
</dbReference>
<keyword evidence="4" id="KW-0862">Zinc</keyword>
<keyword evidence="1" id="KW-0597">Phosphoprotein</keyword>
<dbReference type="InterPro" id="IPR017907">
    <property type="entry name" value="Znf_RING_CS"/>
</dbReference>
<sequence length="683" mass="77195">MAASSEDLIASDVVEEGKQNLSKGLNCPLCLKVFRSPRRLPCLHSFCQDCLQSHISNTMSRKDSVIEFPCSVCTAPVRETEENSAEKLVYLLPHDTILLSALLESNVKVNLLCDVCQAEDIRRPAEQMCLICEEALCKYCCMVHKNSKVSRTHLMLNIEELPHKRNIVLQHNSFFNCTRHPHSPLELFCKTHGTQICAKCVNADHADCSKVVRISHRTTNLSKTLTQMKTRVKLLEEKLDKMAEINLSNLNHLASQINDFTLEIQALKNSIVDVLDDVGRRIKKDGEIILAKERKRTEQLNKDYLSQNTAIRNSNIILEKVTQVATTYQLSLLSKQMTSQLSMSEAQIEEMYKRIDPFTLQLEISSQIKTLTTIPKGEIAKLKRASNRELQIRCDEYELQKESKAVYVDVKEVRASGDKVPWYSDVTYVSGNQLMISDCNNKMCHLLDSTFNIVSSYQLSDFPWQLSSAKDSEVAVSIPTQKTIMLFSVKDNNITSTRKIRTRYICYGVTVVSEKMVIVSGPCNDGKRLYWSLVSLDGKEKSFHEFDGVGTGQTFVTLNAMKTRLYISACWNDSLFCFDLEGRTYFTFKHQNLKLPYSIALDRYDYVYVAGSGSNNILQLSPDGSLLQIIVSGMEKMPMGICFDKNGDTFAVTYMAFVLDKLFCYGSSAVVSLSDKLNLALVC</sequence>
<reference evidence="9" key="1">
    <citation type="journal article" date="2021" name="Genome Biol. Evol.">
        <title>A High-Quality Reference Genome for a Parasitic Bivalve with Doubly Uniparental Inheritance (Bivalvia: Unionida).</title>
        <authorList>
            <person name="Smith C.H."/>
        </authorList>
    </citation>
    <scope>NUCLEOTIDE SEQUENCE</scope>
    <source>
        <strain evidence="9">CHS0354</strain>
    </source>
</reference>
<dbReference type="InterPro" id="IPR000315">
    <property type="entry name" value="Znf_B-box"/>
</dbReference>
<dbReference type="AlphaFoldDB" id="A0AAE0W3I9"/>
<evidence type="ECO:0000256" key="1">
    <source>
        <dbReference type="ARBA" id="ARBA00022553"/>
    </source>
</evidence>
<dbReference type="EMBL" id="JAEAOA010002123">
    <property type="protein sequence ID" value="KAK3598935.1"/>
    <property type="molecule type" value="Genomic_DNA"/>
</dbReference>
<evidence type="ECO:0000259" key="7">
    <source>
        <dbReference type="PROSITE" id="PS50089"/>
    </source>
</evidence>
<dbReference type="PROSITE" id="PS00518">
    <property type="entry name" value="ZF_RING_1"/>
    <property type="match status" value="1"/>
</dbReference>
<dbReference type="SUPFAM" id="SSF63829">
    <property type="entry name" value="Calcium-dependent phosphotriesterase"/>
    <property type="match status" value="1"/>
</dbReference>
<evidence type="ECO:0000259" key="8">
    <source>
        <dbReference type="PROSITE" id="PS50119"/>
    </source>
</evidence>
<evidence type="ECO:0000256" key="5">
    <source>
        <dbReference type="PROSITE-ProRule" id="PRU00024"/>
    </source>
</evidence>
<dbReference type="InterPro" id="IPR011042">
    <property type="entry name" value="6-blade_b-propeller_TolB-like"/>
</dbReference>
<dbReference type="InterPro" id="IPR047153">
    <property type="entry name" value="TRIM45/56/19-like"/>
</dbReference>
<dbReference type="PROSITE" id="PS50089">
    <property type="entry name" value="ZF_RING_2"/>
    <property type="match status" value="1"/>
</dbReference>
<dbReference type="Gene3D" id="3.30.40.10">
    <property type="entry name" value="Zinc/RING finger domain, C3HC4 (zinc finger)"/>
    <property type="match status" value="1"/>
</dbReference>
<feature type="coiled-coil region" evidence="6">
    <location>
        <begin position="225"/>
        <end position="270"/>
    </location>
</feature>
<organism evidence="9 10">
    <name type="scientific">Potamilus streckersoni</name>
    <dbReference type="NCBI Taxonomy" id="2493646"/>
    <lineage>
        <taxon>Eukaryota</taxon>
        <taxon>Metazoa</taxon>
        <taxon>Spiralia</taxon>
        <taxon>Lophotrochozoa</taxon>
        <taxon>Mollusca</taxon>
        <taxon>Bivalvia</taxon>
        <taxon>Autobranchia</taxon>
        <taxon>Heteroconchia</taxon>
        <taxon>Palaeoheterodonta</taxon>
        <taxon>Unionida</taxon>
        <taxon>Unionoidea</taxon>
        <taxon>Unionidae</taxon>
        <taxon>Ambleminae</taxon>
        <taxon>Lampsilini</taxon>
        <taxon>Potamilus</taxon>
    </lineage>
</organism>
<dbReference type="SMART" id="SM00184">
    <property type="entry name" value="RING"/>
    <property type="match status" value="1"/>
</dbReference>
<gene>
    <name evidence="9" type="ORF">CHS0354_036251</name>
</gene>
<dbReference type="GO" id="GO:0061630">
    <property type="term" value="F:ubiquitin protein ligase activity"/>
    <property type="evidence" value="ECO:0007669"/>
    <property type="project" value="TreeGrafter"/>
</dbReference>
<evidence type="ECO:0000256" key="4">
    <source>
        <dbReference type="ARBA" id="ARBA00022833"/>
    </source>
</evidence>
<keyword evidence="10" id="KW-1185">Reference proteome</keyword>
<accession>A0AAE0W3I9</accession>
<keyword evidence="6" id="KW-0175">Coiled coil</keyword>
<keyword evidence="3 5" id="KW-0863">Zinc-finger</keyword>
<dbReference type="Pfam" id="PF13445">
    <property type="entry name" value="zf-RING_UBOX"/>
    <property type="match status" value="1"/>
</dbReference>
<evidence type="ECO:0000313" key="9">
    <source>
        <dbReference type="EMBL" id="KAK3598935.1"/>
    </source>
</evidence>
<dbReference type="Proteomes" id="UP001195483">
    <property type="component" value="Unassembled WGS sequence"/>
</dbReference>
<evidence type="ECO:0000256" key="3">
    <source>
        <dbReference type="ARBA" id="ARBA00022771"/>
    </source>
</evidence>
<dbReference type="InterPro" id="IPR027370">
    <property type="entry name" value="Znf-RING_euk"/>
</dbReference>
<reference evidence="9" key="3">
    <citation type="submission" date="2023-05" db="EMBL/GenBank/DDBJ databases">
        <authorList>
            <person name="Smith C.H."/>
        </authorList>
    </citation>
    <scope>NUCLEOTIDE SEQUENCE</scope>
    <source>
        <strain evidence="9">CHS0354</strain>
        <tissue evidence="9">Mantle</tissue>
    </source>
</reference>
<evidence type="ECO:0000313" key="10">
    <source>
        <dbReference type="Proteomes" id="UP001195483"/>
    </source>
</evidence>
<dbReference type="GO" id="GO:0008270">
    <property type="term" value="F:zinc ion binding"/>
    <property type="evidence" value="ECO:0007669"/>
    <property type="project" value="UniProtKB-KW"/>
</dbReference>
<evidence type="ECO:0000256" key="6">
    <source>
        <dbReference type="SAM" id="Coils"/>
    </source>
</evidence>
<dbReference type="InterPro" id="IPR013083">
    <property type="entry name" value="Znf_RING/FYVE/PHD"/>
</dbReference>
<dbReference type="SMART" id="SM00336">
    <property type="entry name" value="BBOX"/>
    <property type="match status" value="2"/>
</dbReference>
<protein>
    <submittedName>
        <fullName evidence="9">Uncharacterized protein</fullName>
    </submittedName>
</protein>
<dbReference type="GO" id="GO:0005654">
    <property type="term" value="C:nucleoplasm"/>
    <property type="evidence" value="ECO:0007669"/>
    <property type="project" value="TreeGrafter"/>
</dbReference>
<dbReference type="SUPFAM" id="SSF57850">
    <property type="entry name" value="RING/U-box"/>
    <property type="match status" value="1"/>
</dbReference>
<dbReference type="PROSITE" id="PS50119">
    <property type="entry name" value="ZF_BBOX"/>
    <property type="match status" value="1"/>
</dbReference>
<keyword evidence="2" id="KW-0479">Metal-binding</keyword>
<dbReference type="CDD" id="cd19757">
    <property type="entry name" value="Bbox1"/>
    <property type="match status" value="1"/>
</dbReference>
<evidence type="ECO:0000256" key="2">
    <source>
        <dbReference type="ARBA" id="ARBA00022723"/>
    </source>
</evidence>